<dbReference type="EMBL" id="MFUH01000007">
    <property type="protein sequence ID" value="OGI82262.1"/>
    <property type="molecule type" value="Genomic_DNA"/>
</dbReference>
<proteinExistence type="predicted"/>
<organism evidence="1 2">
    <name type="scientific">Candidatus Nomurabacteria bacterium RIFCSPHIGHO2_02_FULL_42_24</name>
    <dbReference type="NCBI Taxonomy" id="1801757"/>
    <lineage>
        <taxon>Bacteria</taxon>
        <taxon>Candidatus Nomuraibacteriota</taxon>
    </lineage>
</organism>
<comment type="caution">
    <text evidence="1">The sequence shown here is derived from an EMBL/GenBank/DDBJ whole genome shotgun (WGS) entry which is preliminary data.</text>
</comment>
<dbReference type="AlphaFoldDB" id="A0A1F6WK29"/>
<accession>A0A1F6WK29</accession>
<protein>
    <submittedName>
        <fullName evidence="1">Uncharacterized protein</fullName>
    </submittedName>
</protein>
<reference evidence="1 2" key="1">
    <citation type="journal article" date="2016" name="Nat. Commun.">
        <title>Thousands of microbial genomes shed light on interconnected biogeochemical processes in an aquifer system.</title>
        <authorList>
            <person name="Anantharaman K."/>
            <person name="Brown C.T."/>
            <person name="Hug L.A."/>
            <person name="Sharon I."/>
            <person name="Castelle C.J."/>
            <person name="Probst A.J."/>
            <person name="Thomas B.C."/>
            <person name="Singh A."/>
            <person name="Wilkins M.J."/>
            <person name="Karaoz U."/>
            <person name="Brodie E.L."/>
            <person name="Williams K.H."/>
            <person name="Hubbard S.S."/>
            <person name="Banfield J.F."/>
        </authorList>
    </citation>
    <scope>NUCLEOTIDE SEQUENCE [LARGE SCALE GENOMIC DNA]</scope>
</reference>
<name>A0A1F6WK29_9BACT</name>
<evidence type="ECO:0000313" key="1">
    <source>
        <dbReference type="EMBL" id="OGI82262.1"/>
    </source>
</evidence>
<gene>
    <name evidence="1" type="ORF">A3B93_01465</name>
</gene>
<dbReference type="Proteomes" id="UP000179880">
    <property type="component" value="Unassembled WGS sequence"/>
</dbReference>
<evidence type="ECO:0000313" key="2">
    <source>
        <dbReference type="Proteomes" id="UP000179880"/>
    </source>
</evidence>
<sequence length="157" mass="17690">MQKTPLIVLGLILILLIWFGVTLKSDKVQEHSARIYIMNESGEVSGFSGDGFKQEIPNVIIDENGYGVDILFPQGTYRYFFRGIQNGVYDVYLKGFSGLGIPIKLNEVHEYIFAEDKSPDENWVTILIDKEGDGANEYAVTSTSTINGKEFKKQQKK</sequence>